<feature type="domain" description="Alpha-D-phosphohexomutase alpha/beta/alpha" evidence="13">
    <location>
        <begin position="165"/>
        <end position="259"/>
    </location>
</feature>
<evidence type="ECO:0000259" key="13">
    <source>
        <dbReference type="Pfam" id="PF02879"/>
    </source>
</evidence>
<dbReference type="InterPro" id="IPR036900">
    <property type="entry name" value="A-D-PHexomutase_C_sf"/>
</dbReference>
<feature type="modified residue" description="Phosphoserine" evidence="8">
    <location>
        <position position="106"/>
    </location>
</feature>
<comment type="cofactor">
    <cofactor evidence="8">
        <name>Mg(2+)</name>
        <dbReference type="ChEBI" id="CHEBI:18420"/>
    </cofactor>
    <text evidence="8">Binds 1 Mg(2+) ion per subunit.</text>
</comment>
<dbReference type="EC" id="5.4.2.10" evidence="6 8"/>
<dbReference type="GO" id="GO:0000287">
    <property type="term" value="F:magnesium ion binding"/>
    <property type="evidence" value="ECO:0007669"/>
    <property type="project" value="UniProtKB-UniRule"/>
</dbReference>
<dbReference type="GO" id="GO:0005829">
    <property type="term" value="C:cytosol"/>
    <property type="evidence" value="ECO:0007669"/>
    <property type="project" value="TreeGrafter"/>
</dbReference>
<comment type="PTM">
    <text evidence="8">Activated by phosphorylation.</text>
</comment>
<feature type="binding site" evidence="8">
    <location>
        <position position="251"/>
    </location>
    <ligand>
        <name>Mg(2+)</name>
        <dbReference type="ChEBI" id="CHEBI:18420"/>
    </ligand>
</feature>
<accession>A0A4R7SRG5</accession>
<feature type="domain" description="Alpha-D-phosphohexomutase alpha/beta/alpha" evidence="12">
    <location>
        <begin position="6"/>
        <end position="140"/>
    </location>
</feature>
<dbReference type="OrthoDB" id="9806956at2"/>
<dbReference type="PANTHER" id="PTHR42946:SF1">
    <property type="entry name" value="PHOSPHOGLUCOMUTASE (ALPHA-D-GLUCOSE-1,6-BISPHOSPHATE-DEPENDENT)"/>
    <property type="match status" value="1"/>
</dbReference>
<evidence type="ECO:0000259" key="12">
    <source>
        <dbReference type="Pfam" id="PF02878"/>
    </source>
</evidence>
<dbReference type="GO" id="GO:0008966">
    <property type="term" value="F:phosphoglucosamine mutase activity"/>
    <property type="evidence" value="ECO:0007669"/>
    <property type="project" value="UniProtKB-UniRule"/>
</dbReference>
<evidence type="ECO:0000256" key="7">
    <source>
        <dbReference type="ARBA" id="ARBA00068193"/>
    </source>
</evidence>
<evidence type="ECO:0000256" key="8">
    <source>
        <dbReference type="HAMAP-Rule" id="MF_01554"/>
    </source>
</evidence>
<dbReference type="PANTHER" id="PTHR42946">
    <property type="entry name" value="PHOSPHOHEXOSE MUTASE"/>
    <property type="match status" value="1"/>
</dbReference>
<evidence type="ECO:0000313" key="16">
    <source>
        <dbReference type="Proteomes" id="UP000295662"/>
    </source>
</evidence>
<dbReference type="FunFam" id="3.40.120.10:FF:000001">
    <property type="entry name" value="Phosphoglucosamine mutase"/>
    <property type="match status" value="1"/>
</dbReference>
<dbReference type="NCBIfam" id="TIGR01455">
    <property type="entry name" value="glmM"/>
    <property type="match status" value="1"/>
</dbReference>
<dbReference type="InterPro" id="IPR005841">
    <property type="entry name" value="Alpha-D-phosphohexomutase_SF"/>
</dbReference>
<dbReference type="RefSeq" id="WP_133793640.1">
    <property type="nucleotide sequence ID" value="NZ_SOCA01000001.1"/>
</dbReference>
<proteinExistence type="inferred from homology"/>
<keyword evidence="5 8" id="KW-0413">Isomerase</keyword>
<evidence type="ECO:0000256" key="9">
    <source>
        <dbReference type="RuleBase" id="RU004326"/>
    </source>
</evidence>
<keyword evidence="16" id="KW-1185">Reference proteome</keyword>
<comment type="function">
    <text evidence="8 10">Catalyzes the conversion of glucosamine-6-phosphate to glucosamine-1-phosphate.</text>
</comment>
<dbReference type="Gene3D" id="3.30.310.50">
    <property type="entry name" value="Alpha-D-phosphohexomutase, C-terminal domain"/>
    <property type="match status" value="1"/>
</dbReference>
<dbReference type="FunFam" id="3.40.120.10:FF:000002">
    <property type="entry name" value="Phosphoglucosamine mutase"/>
    <property type="match status" value="1"/>
</dbReference>
<dbReference type="Pfam" id="PF00408">
    <property type="entry name" value="PGM_PMM_IV"/>
    <property type="match status" value="1"/>
</dbReference>
<dbReference type="GO" id="GO:0006048">
    <property type="term" value="P:UDP-N-acetylglucosamine biosynthetic process"/>
    <property type="evidence" value="ECO:0007669"/>
    <property type="project" value="TreeGrafter"/>
</dbReference>
<dbReference type="Proteomes" id="UP000295662">
    <property type="component" value="Unassembled WGS sequence"/>
</dbReference>
<name>A0A4R7SRG5_9BACT</name>
<dbReference type="InterPro" id="IPR005846">
    <property type="entry name" value="A-D-PHexomutase_a/b/a-III"/>
</dbReference>
<dbReference type="EMBL" id="SOCA01000001">
    <property type="protein sequence ID" value="TDU81711.1"/>
    <property type="molecule type" value="Genomic_DNA"/>
</dbReference>
<feature type="domain" description="Alpha-D-phosphohexomutase alpha/beta/alpha" evidence="14">
    <location>
        <begin position="264"/>
        <end position="375"/>
    </location>
</feature>
<evidence type="ECO:0000256" key="1">
    <source>
        <dbReference type="ARBA" id="ARBA00010231"/>
    </source>
</evidence>
<dbReference type="AlphaFoldDB" id="A0A4R7SRG5"/>
<dbReference type="InterPro" id="IPR016055">
    <property type="entry name" value="A-D-PHexomutase_a/b/a-I/II/III"/>
</dbReference>
<feature type="binding site" description="via phosphate group" evidence="8">
    <location>
        <position position="106"/>
    </location>
    <ligand>
        <name>Mg(2+)</name>
        <dbReference type="ChEBI" id="CHEBI:18420"/>
    </ligand>
</feature>
<keyword evidence="2 8" id="KW-0597">Phosphoprotein</keyword>
<comment type="catalytic activity">
    <reaction evidence="8 10">
        <text>alpha-D-glucosamine 1-phosphate = D-glucosamine 6-phosphate</text>
        <dbReference type="Rhea" id="RHEA:23424"/>
        <dbReference type="ChEBI" id="CHEBI:58516"/>
        <dbReference type="ChEBI" id="CHEBI:58725"/>
        <dbReference type="EC" id="5.4.2.10"/>
    </reaction>
</comment>
<dbReference type="SUPFAM" id="SSF53738">
    <property type="entry name" value="Phosphoglucomutase, first 3 domains"/>
    <property type="match status" value="3"/>
</dbReference>
<dbReference type="InterPro" id="IPR006352">
    <property type="entry name" value="GlmM_bact"/>
</dbReference>
<dbReference type="InterPro" id="IPR005843">
    <property type="entry name" value="A-D-PHexomutase_C"/>
</dbReference>
<feature type="active site" description="Phosphoserine intermediate" evidence="8">
    <location>
        <position position="106"/>
    </location>
</feature>
<dbReference type="Pfam" id="PF02880">
    <property type="entry name" value="PGM_PMM_III"/>
    <property type="match status" value="1"/>
</dbReference>
<dbReference type="GO" id="GO:0009252">
    <property type="term" value="P:peptidoglycan biosynthetic process"/>
    <property type="evidence" value="ECO:0007669"/>
    <property type="project" value="TreeGrafter"/>
</dbReference>
<dbReference type="GO" id="GO:0005975">
    <property type="term" value="P:carbohydrate metabolic process"/>
    <property type="evidence" value="ECO:0007669"/>
    <property type="project" value="InterPro"/>
</dbReference>
<dbReference type="Gene3D" id="3.40.120.10">
    <property type="entry name" value="Alpha-D-Glucose-1,6-Bisphosphate, subunit A, domain 3"/>
    <property type="match status" value="3"/>
</dbReference>
<dbReference type="GO" id="GO:0004615">
    <property type="term" value="F:phosphomannomutase activity"/>
    <property type="evidence" value="ECO:0007669"/>
    <property type="project" value="TreeGrafter"/>
</dbReference>
<evidence type="ECO:0000256" key="4">
    <source>
        <dbReference type="ARBA" id="ARBA00022842"/>
    </source>
</evidence>
<dbReference type="InterPro" id="IPR016066">
    <property type="entry name" value="A-D-PHexomutase_CS"/>
</dbReference>
<evidence type="ECO:0000256" key="2">
    <source>
        <dbReference type="ARBA" id="ARBA00022553"/>
    </source>
</evidence>
<comment type="similarity">
    <text evidence="1 8 9">Belongs to the phosphohexose mutase family.</text>
</comment>
<feature type="binding site" evidence="8">
    <location>
        <position position="247"/>
    </location>
    <ligand>
        <name>Mg(2+)</name>
        <dbReference type="ChEBI" id="CHEBI:18420"/>
    </ligand>
</feature>
<dbReference type="SUPFAM" id="SSF55957">
    <property type="entry name" value="Phosphoglucomutase, C-terminal domain"/>
    <property type="match status" value="1"/>
</dbReference>
<dbReference type="PRINTS" id="PR00509">
    <property type="entry name" value="PGMPMM"/>
</dbReference>
<dbReference type="InterPro" id="IPR005845">
    <property type="entry name" value="A-D-PHexomutase_a/b/a-II"/>
</dbReference>
<dbReference type="Pfam" id="PF02879">
    <property type="entry name" value="PGM_PMM_II"/>
    <property type="match status" value="1"/>
</dbReference>
<dbReference type="InterPro" id="IPR005844">
    <property type="entry name" value="A-D-PHexomutase_a/b/a-I"/>
</dbReference>
<comment type="caution">
    <text evidence="15">The sequence shown here is derived from an EMBL/GenBank/DDBJ whole genome shotgun (WGS) entry which is preliminary data.</text>
</comment>
<evidence type="ECO:0000256" key="10">
    <source>
        <dbReference type="RuleBase" id="RU004327"/>
    </source>
</evidence>
<evidence type="ECO:0000256" key="5">
    <source>
        <dbReference type="ARBA" id="ARBA00023235"/>
    </source>
</evidence>
<evidence type="ECO:0000313" key="15">
    <source>
        <dbReference type="EMBL" id="TDU81711.1"/>
    </source>
</evidence>
<protein>
    <recommendedName>
        <fullName evidence="7 8">Phosphoglucosamine mutase</fullName>
        <ecNumber evidence="6 8">5.4.2.10</ecNumber>
    </recommendedName>
</protein>
<evidence type="ECO:0000256" key="3">
    <source>
        <dbReference type="ARBA" id="ARBA00022723"/>
    </source>
</evidence>
<dbReference type="CDD" id="cd05802">
    <property type="entry name" value="GlmM"/>
    <property type="match status" value="1"/>
</dbReference>
<keyword evidence="3 8" id="KW-0479">Metal-binding</keyword>
<feature type="domain" description="Alpha-D-phosphohexomutase C-terminal" evidence="11">
    <location>
        <begin position="382"/>
        <end position="446"/>
    </location>
</feature>
<dbReference type="PROSITE" id="PS00710">
    <property type="entry name" value="PGM_PMM"/>
    <property type="match status" value="1"/>
</dbReference>
<evidence type="ECO:0000259" key="14">
    <source>
        <dbReference type="Pfam" id="PF02880"/>
    </source>
</evidence>
<feature type="binding site" evidence="8">
    <location>
        <position position="249"/>
    </location>
    <ligand>
        <name>Mg(2+)</name>
        <dbReference type="ChEBI" id="CHEBI:18420"/>
    </ligand>
</feature>
<organism evidence="15 16">
    <name type="scientific">Prosthecobacter fusiformis</name>
    <dbReference type="NCBI Taxonomy" id="48464"/>
    <lineage>
        <taxon>Bacteria</taxon>
        <taxon>Pseudomonadati</taxon>
        <taxon>Verrucomicrobiota</taxon>
        <taxon>Verrucomicrobiia</taxon>
        <taxon>Verrucomicrobiales</taxon>
        <taxon>Verrucomicrobiaceae</taxon>
        <taxon>Prosthecobacter</taxon>
    </lineage>
</organism>
<reference evidence="15 16" key="1">
    <citation type="submission" date="2019-03" db="EMBL/GenBank/DDBJ databases">
        <title>Genomic Encyclopedia of Archaeal and Bacterial Type Strains, Phase II (KMG-II): from individual species to whole genera.</title>
        <authorList>
            <person name="Goeker M."/>
        </authorList>
    </citation>
    <scope>NUCLEOTIDE SEQUENCE [LARGE SCALE GENOMIC DNA]</scope>
    <source>
        <strain evidence="15 16">ATCC 25309</strain>
    </source>
</reference>
<dbReference type="HAMAP" id="MF_01554_B">
    <property type="entry name" value="GlmM_B"/>
    <property type="match status" value="1"/>
</dbReference>
<dbReference type="InterPro" id="IPR050060">
    <property type="entry name" value="Phosphoglucosamine_mutase"/>
</dbReference>
<evidence type="ECO:0000259" key="11">
    <source>
        <dbReference type="Pfam" id="PF00408"/>
    </source>
</evidence>
<gene>
    <name evidence="8" type="primary">glmM</name>
    <name evidence="15" type="ORF">EI77_01021</name>
</gene>
<dbReference type="Pfam" id="PF02878">
    <property type="entry name" value="PGM_PMM_I"/>
    <property type="match status" value="1"/>
</dbReference>
<evidence type="ECO:0000256" key="6">
    <source>
        <dbReference type="ARBA" id="ARBA00066330"/>
    </source>
</evidence>
<sequence length="453" mass="48730">MSEKRQFFGTDGVRAVANRHPMTPEFVLRLGQAAAGVLGHRAGGERPRCVIGRDTRASGEMLEAALIAGLNSAGVDVVLVGMVPTPAVAMLAAQTGADFGVIVSASHNPFEDNGIKFVHGNGRKLNDKTEIAIEQIVLGNAEEAPRPEGRGIGRVSRMTDSVELYVAHAIASMEGTRLDGMRVALDNAHGAASYTSAIALERLGADVQIFHSEPDGFNINEECGCTHSEELERLVRQSQAQAGIAHDGDADRIALCDEEAIALDGDELMAIAAESMLRKGTLKQNTLAVTIMSNYGLDDLVSRLGGRVIRTNVGDRYVLEEMNTRGLNLGGEQSGHIIFGDWATTGDGLIAGLQVLKIMKETGEPLSQLRKCLKKFPQSSRNLRVRSKPPITELVDAQKIIKETEKKLGDYGRVLLRYSGTESLIRLLIEGRDVEYLEAQADKIASAILAQIG</sequence>
<keyword evidence="4 8" id="KW-0460">Magnesium</keyword>